<dbReference type="EMBL" id="SHKM01000002">
    <property type="protein sequence ID" value="RZT76785.1"/>
    <property type="molecule type" value="Genomic_DNA"/>
</dbReference>
<dbReference type="Proteomes" id="UP000292136">
    <property type="component" value="Unassembled WGS sequence"/>
</dbReference>
<keyword evidence="1" id="KW-0328">Glycosyltransferase</keyword>
<proteinExistence type="predicted"/>
<dbReference type="CDD" id="cd03789">
    <property type="entry name" value="GT9_LPS_heptosyltransferase"/>
    <property type="match status" value="1"/>
</dbReference>
<reference evidence="3 4" key="1">
    <citation type="submission" date="2019-02" db="EMBL/GenBank/DDBJ databases">
        <title>Genomic Encyclopedia of Type Strains, Phase IV (KMG-IV): sequencing the most valuable type-strain genomes for metagenomic binning, comparative biology and taxonomic classification.</title>
        <authorList>
            <person name="Goeker M."/>
        </authorList>
    </citation>
    <scope>NUCLEOTIDE SEQUENCE [LARGE SCALE GENOMIC DNA]</scope>
    <source>
        <strain evidence="3 4">DSM 21223</strain>
    </source>
</reference>
<keyword evidence="4" id="KW-1185">Reference proteome</keyword>
<protein>
    <submittedName>
        <fullName evidence="3">ADP-heptose:LPS heptosyltransferase</fullName>
    </submittedName>
</protein>
<dbReference type="PANTHER" id="PTHR30160">
    <property type="entry name" value="TETRAACYLDISACCHARIDE 4'-KINASE-RELATED"/>
    <property type="match status" value="1"/>
</dbReference>
<dbReference type="SUPFAM" id="SSF53756">
    <property type="entry name" value="UDP-Glycosyltransferase/glycogen phosphorylase"/>
    <property type="match status" value="1"/>
</dbReference>
<keyword evidence="2" id="KW-0808">Transferase</keyword>
<dbReference type="InterPro" id="IPR051199">
    <property type="entry name" value="LPS_LOS_Heptosyltrfase"/>
</dbReference>
<evidence type="ECO:0000256" key="1">
    <source>
        <dbReference type="ARBA" id="ARBA00022676"/>
    </source>
</evidence>
<sequence>MKVLIIKRDKIGDMLLTTPILKLLRQKHPQATLHVLANDYNAWVLDGNPDVDEVIVYPRVRHDGRLRLGAIFSHLALTRRLKRERYDYVVIANGGESPRAIRRGLSYRPGKLLAYVESERFRHHPSLQAISSDKRHESERMLQLFAPLGLDGDTPLPPPRLNFSPAQLEAARQWLATWQQGAPDNFIIIGLGARRRQKQPSAEQVRRWADAALQRWGTPTVVVWTPGQRDNPLYPGDDELVAPLLAAPQPHIRPYSGSLQTVIGLIGLSRASLFPDSGLMHIASAAPGGVVGLFADRQNSADPDRWGPLGDRAIVLEAPHSVAELEDEAVLAALERHLHP</sequence>
<evidence type="ECO:0000256" key="2">
    <source>
        <dbReference type="ARBA" id="ARBA00022679"/>
    </source>
</evidence>
<dbReference type="Pfam" id="PF01075">
    <property type="entry name" value="Glyco_transf_9"/>
    <property type="match status" value="1"/>
</dbReference>
<gene>
    <name evidence="3" type="ORF">EV678_2668</name>
</gene>
<name>A0ABY0IPU1_9RHOO</name>
<dbReference type="InterPro" id="IPR002201">
    <property type="entry name" value="Glyco_trans_9"/>
</dbReference>
<accession>A0ABY0IPU1</accession>
<evidence type="ECO:0000313" key="3">
    <source>
        <dbReference type="EMBL" id="RZT76785.1"/>
    </source>
</evidence>
<dbReference type="Gene3D" id="3.40.50.2000">
    <property type="entry name" value="Glycogen Phosphorylase B"/>
    <property type="match status" value="2"/>
</dbReference>
<organism evidence="3 4">
    <name type="scientific">Azospira oryzae</name>
    <dbReference type="NCBI Taxonomy" id="146939"/>
    <lineage>
        <taxon>Bacteria</taxon>
        <taxon>Pseudomonadati</taxon>
        <taxon>Pseudomonadota</taxon>
        <taxon>Betaproteobacteria</taxon>
        <taxon>Rhodocyclales</taxon>
        <taxon>Rhodocyclaceae</taxon>
        <taxon>Azospira</taxon>
    </lineage>
</organism>
<comment type="caution">
    <text evidence="3">The sequence shown here is derived from an EMBL/GenBank/DDBJ whole genome shotgun (WGS) entry which is preliminary data.</text>
</comment>
<dbReference type="PANTHER" id="PTHR30160:SF1">
    <property type="entry name" value="LIPOPOLYSACCHARIDE 1,2-N-ACETYLGLUCOSAMINETRANSFERASE-RELATED"/>
    <property type="match status" value="1"/>
</dbReference>
<evidence type="ECO:0000313" key="4">
    <source>
        <dbReference type="Proteomes" id="UP000292136"/>
    </source>
</evidence>